<keyword evidence="13 38" id="KW-0812">Transmembrane</keyword>
<dbReference type="PROSITE" id="PS50125">
    <property type="entry name" value="GUANYLATE_CYCLASE_2"/>
    <property type="match status" value="2"/>
</dbReference>
<feature type="transmembrane region" description="Helical" evidence="38">
    <location>
        <begin position="216"/>
        <end position="237"/>
    </location>
</feature>
<dbReference type="InterPro" id="IPR009398">
    <property type="entry name" value="Adcy_conserved_dom"/>
</dbReference>
<dbReference type="PANTHER" id="PTHR45627:SF15">
    <property type="entry name" value="ADENYLATE CYCLASE"/>
    <property type="match status" value="1"/>
</dbReference>
<comment type="subcellular location">
    <subcellularLocation>
        <location evidence="4">Apical cell membrane</location>
    </subcellularLocation>
    <subcellularLocation>
        <location evidence="3">Basolateral cell membrane</location>
    </subcellularLocation>
    <subcellularLocation>
        <location evidence="9">Cell membrane</location>
        <topology evidence="9">Multi-pass membrane protein</topology>
    </subcellularLocation>
    <subcellularLocation>
        <location evidence="5">Cell projection</location>
        <location evidence="5">Dendrite</location>
    </subcellularLocation>
    <subcellularLocation>
        <location evidence="8">Cytoplasmic vesicle</location>
        <location evidence="8">Clathrin-coated vesicle membrane</location>
    </subcellularLocation>
    <subcellularLocation>
        <location evidence="6">Membrane raft</location>
    </subcellularLocation>
    <subcellularLocation>
        <location evidence="7">Membrane</location>
        <location evidence="7">Caveola</location>
    </subcellularLocation>
    <subcellularLocation>
        <location evidence="31">Membrane</location>
        <location evidence="31">Coated pit</location>
    </subcellularLocation>
    <subcellularLocation>
        <location evidence="29">Postsynaptic density</location>
    </subcellularLocation>
    <subcellularLocation>
        <location evidence="30">Presynaptic cell membrane</location>
    </subcellularLocation>
</comment>
<keyword evidence="15" id="KW-0677">Repeat</keyword>
<feature type="domain" description="Guanylate cyclase" evidence="39">
    <location>
        <begin position="385"/>
        <end position="512"/>
    </location>
</feature>
<keyword evidence="19 38" id="KW-1133">Transmembrane helix</keyword>
<dbReference type="CDD" id="cd07302">
    <property type="entry name" value="CHD"/>
    <property type="match status" value="2"/>
</dbReference>
<comment type="cofactor">
    <cofactor evidence="35">
        <name>Mg(2+)</name>
        <dbReference type="ChEBI" id="CHEBI:18420"/>
    </cofactor>
    <cofactor evidence="35">
        <name>Mn(2+)</name>
        <dbReference type="ChEBI" id="CHEBI:29035"/>
    </cofactor>
    <text evidence="35">Binds 2 magnesium ions per subunit. Is also active with manganese (in vitro).</text>
</comment>
<keyword evidence="28" id="KW-0968">Cytoplasmic vesicle</keyword>
<dbReference type="SUPFAM" id="SSF55073">
    <property type="entry name" value="Nucleotide cyclase"/>
    <property type="match status" value="2"/>
</dbReference>
<evidence type="ECO:0000256" key="2">
    <source>
        <dbReference type="ARBA" id="ARBA00001936"/>
    </source>
</evidence>
<evidence type="ECO:0000256" key="25">
    <source>
        <dbReference type="ARBA" id="ARBA00023211"/>
    </source>
</evidence>
<evidence type="ECO:0000256" key="27">
    <source>
        <dbReference type="ARBA" id="ARBA00023273"/>
    </source>
</evidence>
<feature type="binding site" evidence="34">
    <location>
        <begin position="1069"/>
        <end position="1071"/>
    </location>
    <ligand>
        <name>ATP</name>
        <dbReference type="ChEBI" id="CHEBI:30616"/>
    </ligand>
</feature>
<dbReference type="Pfam" id="PF00211">
    <property type="entry name" value="Guanylate_cyc"/>
    <property type="match status" value="2"/>
</dbReference>
<dbReference type="InterPro" id="IPR018297">
    <property type="entry name" value="A/G_cyclase_CS"/>
</dbReference>
<evidence type="ECO:0000256" key="38">
    <source>
        <dbReference type="SAM" id="Phobius"/>
    </source>
</evidence>
<keyword evidence="17 33" id="KW-0067">ATP-binding</keyword>
<dbReference type="GO" id="GO:0007165">
    <property type="term" value="P:signal transduction"/>
    <property type="evidence" value="ECO:0007669"/>
    <property type="project" value="UniProtKB-ARBA"/>
</dbReference>
<feature type="compositionally biased region" description="Basic and acidic residues" evidence="37">
    <location>
        <begin position="1"/>
        <end position="24"/>
    </location>
</feature>
<feature type="transmembrane region" description="Helical" evidence="38">
    <location>
        <begin position="672"/>
        <end position="691"/>
    </location>
</feature>
<feature type="binding site" evidence="34">
    <location>
        <position position="994"/>
    </location>
    <ligand>
        <name>ATP</name>
        <dbReference type="ChEBI" id="CHEBI:30616"/>
    </ligand>
</feature>
<evidence type="ECO:0000256" key="28">
    <source>
        <dbReference type="ARBA" id="ARBA00023329"/>
    </source>
</evidence>
<dbReference type="InterPro" id="IPR032628">
    <property type="entry name" value="AC_N"/>
</dbReference>
<dbReference type="Gene3D" id="3.30.70.1230">
    <property type="entry name" value="Nucleotide cyclase"/>
    <property type="match status" value="2"/>
</dbReference>
<keyword evidence="12" id="KW-0597">Phosphoprotein</keyword>
<dbReference type="Pfam" id="PF06327">
    <property type="entry name" value="Adcy_cons_dom"/>
    <property type="match status" value="1"/>
</dbReference>
<dbReference type="InterPro" id="IPR030672">
    <property type="entry name" value="Adcy"/>
</dbReference>
<feature type="binding site" evidence="35">
    <location>
        <position position="434"/>
    </location>
    <ligand>
        <name>Mg(2+)</name>
        <dbReference type="ChEBI" id="CHEBI:18420"/>
        <label>1</label>
        <note>catalytic</note>
    </ligand>
</feature>
<evidence type="ECO:0000256" key="1">
    <source>
        <dbReference type="ARBA" id="ARBA00001593"/>
    </source>
</evidence>
<feature type="transmembrane region" description="Helical" evidence="38">
    <location>
        <begin position="697"/>
        <end position="717"/>
    </location>
</feature>
<organism evidence="40 41">
    <name type="scientific">Coilia grayii</name>
    <name type="common">Gray's grenadier anchovy</name>
    <dbReference type="NCBI Taxonomy" id="363190"/>
    <lineage>
        <taxon>Eukaryota</taxon>
        <taxon>Metazoa</taxon>
        <taxon>Chordata</taxon>
        <taxon>Craniata</taxon>
        <taxon>Vertebrata</taxon>
        <taxon>Euteleostomi</taxon>
        <taxon>Actinopterygii</taxon>
        <taxon>Neopterygii</taxon>
        <taxon>Teleostei</taxon>
        <taxon>Clupei</taxon>
        <taxon>Clupeiformes</taxon>
        <taxon>Clupeoidei</taxon>
        <taxon>Engraulidae</taxon>
        <taxon>Coilinae</taxon>
        <taxon>Coilia</taxon>
    </lineage>
</organism>
<dbReference type="GO" id="GO:0016324">
    <property type="term" value="C:apical plasma membrane"/>
    <property type="evidence" value="ECO:0007669"/>
    <property type="project" value="UniProtKB-SubCell"/>
</dbReference>
<keyword evidence="21" id="KW-0770">Synapse</keyword>
<accession>A0ABD1KIK3</accession>
<keyword evidence="41" id="KW-1185">Reference proteome</keyword>
<dbReference type="AlphaFoldDB" id="A0ABD1KIK3"/>
<evidence type="ECO:0000256" key="5">
    <source>
        <dbReference type="ARBA" id="ARBA00004279"/>
    </source>
</evidence>
<evidence type="ECO:0000256" key="16">
    <source>
        <dbReference type="ARBA" id="ARBA00022741"/>
    </source>
</evidence>
<evidence type="ECO:0000256" key="3">
    <source>
        <dbReference type="ARBA" id="ARBA00004187"/>
    </source>
</evidence>
<evidence type="ECO:0000256" key="33">
    <source>
        <dbReference type="PIRNR" id="PIRNR039050"/>
    </source>
</evidence>
<dbReference type="SMART" id="SM00044">
    <property type="entry name" value="CYCc"/>
    <property type="match status" value="2"/>
</dbReference>
<evidence type="ECO:0000256" key="8">
    <source>
        <dbReference type="ARBA" id="ARBA00004640"/>
    </source>
</evidence>
<keyword evidence="27" id="KW-0966">Cell projection</keyword>
<evidence type="ECO:0000256" key="31">
    <source>
        <dbReference type="ARBA" id="ARBA00037878"/>
    </source>
</evidence>
<dbReference type="InterPro" id="IPR001054">
    <property type="entry name" value="A/G_cyclase"/>
</dbReference>
<sequence>MTSGDEVRCSTDVKLHPPDFEQNPKRKQLKWQNAVRHIIDQREQAQVSDLQATHKIIVTDAYIEDINRQIRSKLARNGGGIYKRRSSTLRVHPVRDRQSSTHKSMDNVSDADFFVSWGSTVRGVFLPALHHTFKSQDLEKLYQQFSSDQRRSSLVVTNLIDIVTKLHIIIIYLAVAPEMIDSLRGWLAGLFMALGSILCILVLICKGSMSPTHLRYAGVASWFSQTVQVLGGLVYGLERDQSWYVLFILFATYTLLPLPLLWSICTACLTSTLHLLVETVQNYNDVAIVRKVLLKGLLYMGMNTAGLFIHYLSDRAQRQAFLETRRCIEGRVKLERENNRQENLVMSILPRFIALEMIADINTIEEDLLSQQFHKIYIHHYTDVSILFADIQGFTTLSMNMSAQDLVRTLNELFGRFDHLAEEHQCMRIKILGDCYYCVSGVPEPQRAHARCCVEMGLAMINTIRYLRKELKHDVDMRIGIHSGSVLCGVLGLQKWQFDVWSWDVDVANMLEAGGIPGRVHISRATLDCLGGVYETEDGRGYERNEFLRKHKIDTFLICHTPPEEIVCPPKIRKPSREDTSWSAELPFDSIIGMNCLLATFTNGSLVQLPSQVAVGNPGSREINKRIKRAIEVRSSERMRREHITPFTQVFKDANIEDKFSHMRDEMFKSNLVCSFILVLFIMAVQVLVPAPEICPMIVQFSLFLLVYALLLVVTLAEEFKLSPPALQYLCCWIQENKSARNLLTLTAIAINFGAASSDILWCNTVEPEGEEASVNSHQPPADAPANICTHPEYFVLSGVLAMVTCAVFLRLSCLLKLMVLLMVITVYTYLIEEALHMLFIQQHHNGQLQRSQHLRRQGISVLLMIMFVIAVLYNSRQLEATARLDFLWRLQARQEVEDMKEQREHNECLLYNILPAHVAQHFLARERHNEDLYSQSYERVGVLFASIPGFTDYYEQKELDNEDIDCLRLLNEIIADFDELLDESFFQDIEKIKTIGSCYMAASGLSPDRPASADEWAHLSELALFALAMQQTLKEINKVTANNFQLRIGIAHGPVIAGVIGATKPQYDIWGMTVNLASRMDSTGVSGRIQVPEGTSKILAERGFKRELRGDIFVKGVSERQGAVRTYFISSREHRSSSSYAERLTTRSGLHGRNTLPGVVFALVQMRKKEKLREANGGFHLLDVS</sequence>
<dbReference type="Proteomes" id="UP001591681">
    <property type="component" value="Unassembled WGS sequence"/>
</dbReference>
<evidence type="ECO:0000256" key="18">
    <source>
        <dbReference type="ARBA" id="ARBA00022842"/>
    </source>
</evidence>
<feature type="binding site" evidence="35">
    <location>
        <position position="390"/>
    </location>
    <ligand>
        <name>Mg(2+)</name>
        <dbReference type="ChEBI" id="CHEBI:18420"/>
        <label>1</label>
        <note>catalytic</note>
    </ligand>
</feature>
<evidence type="ECO:0000256" key="23">
    <source>
        <dbReference type="ARBA" id="ARBA00023176"/>
    </source>
</evidence>
<dbReference type="PROSITE" id="PS00452">
    <property type="entry name" value="GUANYLATE_CYCLASE_1"/>
    <property type="match status" value="1"/>
</dbReference>
<dbReference type="GO" id="GO:0042734">
    <property type="term" value="C:presynaptic membrane"/>
    <property type="evidence" value="ECO:0007669"/>
    <property type="project" value="UniProtKB-SubCell"/>
</dbReference>
<dbReference type="GO" id="GO:0046872">
    <property type="term" value="F:metal ion binding"/>
    <property type="evidence" value="ECO:0007669"/>
    <property type="project" value="UniProtKB-KW"/>
</dbReference>
<proteinExistence type="inferred from homology"/>
<dbReference type="EMBL" id="JBHFQA010000005">
    <property type="protein sequence ID" value="KAL2098703.1"/>
    <property type="molecule type" value="Genomic_DNA"/>
</dbReference>
<feature type="binding site" evidence="35">
    <location>
        <position position="391"/>
    </location>
    <ligand>
        <name>Mg(2+)</name>
        <dbReference type="ChEBI" id="CHEBI:18420"/>
        <label>2</label>
        <note>catalytic</note>
    </ligand>
</feature>
<comment type="function">
    <text evidence="32">Catalyzes the formation of cAMP in response to calcium entry leadings to cAMP signaling activation that affect processes suche as synaptic plasticity and insulin secretion. Plays a role in many brain functions, such as learning, memory, drug addiction, and anxiety modulation through regulation of synaptic plasticity by modulating long-term memory and long-term potentiation (LTP) through CREB transcription factor activity modulation. Plays a central role in insulin secretion by controlling glucose homeostasis through glucagon-like peptide 1 and glucose signaling pathway and maintains insulin secretion through calcium-dependent PKA activation leading to vesicle pool replenishment. Also, allows PTGER3 to induce potentiation of PTGER4-mediated PLA2 secretion by switching from a negative to a positive regulation, during the IL1B induced-dedifferentiation of smooth muscle cells.</text>
</comment>
<keyword evidence="20 33" id="KW-0115">cAMP biosynthesis</keyword>
<dbReference type="PANTHER" id="PTHR45627">
    <property type="entry name" value="ADENYLATE CYCLASE TYPE 1"/>
    <property type="match status" value="1"/>
</dbReference>
<comment type="function">
    <text evidence="33">Catalyzes the formation of the signaling molecule cAMP in response to G-protein signaling.</text>
</comment>
<dbReference type="FunFam" id="3.30.70.1230:FF:000011">
    <property type="entry name" value="Adenylate cyclase"/>
    <property type="match status" value="1"/>
</dbReference>
<keyword evidence="14 33" id="KW-0479">Metal-binding</keyword>
<keyword evidence="23" id="KW-0168">Coated pit</keyword>
<evidence type="ECO:0000256" key="30">
    <source>
        <dbReference type="ARBA" id="ARBA00034111"/>
    </source>
</evidence>
<comment type="caution">
    <text evidence="40">The sequence shown here is derived from an EMBL/GenBank/DDBJ whole genome shotgun (WGS) entry which is preliminary data.</text>
</comment>
<evidence type="ECO:0000313" key="41">
    <source>
        <dbReference type="Proteomes" id="UP001591681"/>
    </source>
</evidence>
<evidence type="ECO:0000256" key="11">
    <source>
        <dbReference type="ARBA" id="ARBA00022481"/>
    </source>
</evidence>
<evidence type="ECO:0000313" key="40">
    <source>
        <dbReference type="EMBL" id="KAL2098703.1"/>
    </source>
</evidence>
<dbReference type="GO" id="GO:0030425">
    <property type="term" value="C:dendrite"/>
    <property type="evidence" value="ECO:0007669"/>
    <property type="project" value="UniProtKB-SubCell"/>
</dbReference>
<feature type="binding site" evidence="34">
    <location>
        <begin position="390"/>
        <end position="395"/>
    </location>
    <ligand>
        <name>ATP</name>
        <dbReference type="ChEBI" id="CHEBI:30616"/>
    </ligand>
</feature>
<feature type="transmembrane region" description="Helical" evidence="38">
    <location>
        <begin position="154"/>
        <end position="174"/>
    </location>
</feature>
<feature type="region of interest" description="Disordered" evidence="37">
    <location>
        <begin position="1"/>
        <end position="26"/>
    </location>
</feature>
<evidence type="ECO:0000256" key="10">
    <source>
        <dbReference type="ARBA" id="ARBA00022475"/>
    </source>
</evidence>
<feature type="binding site" evidence="34">
    <location>
        <position position="1116"/>
    </location>
    <ligand>
        <name>ATP</name>
        <dbReference type="ChEBI" id="CHEBI:30616"/>
    </ligand>
</feature>
<dbReference type="GO" id="GO:0006171">
    <property type="term" value="P:cAMP biosynthetic process"/>
    <property type="evidence" value="ECO:0007669"/>
    <property type="project" value="UniProtKB-KW"/>
</dbReference>
<keyword evidence="10" id="KW-1003">Cell membrane</keyword>
<dbReference type="GO" id="GO:0016323">
    <property type="term" value="C:basolateral plasma membrane"/>
    <property type="evidence" value="ECO:0007669"/>
    <property type="project" value="UniProtKB-SubCell"/>
</dbReference>
<dbReference type="EC" id="4.6.1.1" evidence="33"/>
<evidence type="ECO:0000256" key="29">
    <source>
        <dbReference type="ARBA" id="ARBA00034105"/>
    </source>
</evidence>
<feature type="transmembrane region" description="Helical" evidence="38">
    <location>
        <begin position="186"/>
        <end position="204"/>
    </location>
</feature>
<name>A0ABD1KIK3_9TELE</name>
<evidence type="ECO:0000256" key="36">
    <source>
        <dbReference type="RuleBase" id="RU000405"/>
    </source>
</evidence>
<evidence type="ECO:0000256" key="35">
    <source>
        <dbReference type="PIRSR" id="PIRSR039050-51"/>
    </source>
</evidence>
<evidence type="ECO:0000256" key="34">
    <source>
        <dbReference type="PIRSR" id="PIRSR039050-50"/>
    </source>
</evidence>
<reference evidence="40 41" key="1">
    <citation type="submission" date="2024-09" db="EMBL/GenBank/DDBJ databases">
        <title>A chromosome-level genome assembly of Gray's grenadier anchovy, Coilia grayii.</title>
        <authorList>
            <person name="Fu Z."/>
        </authorList>
    </citation>
    <scope>NUCLEOTIDE SEQUENCE [LARGE SCALE GENOMIC DNA]</scope>
    <source>
        <strain evidence="40">G4</strain>
        <tissue evidence="40">Muscle</tissue>
    </source>
</reference>
<evidence type="ECO:0000256" key="7">
    <source>
        <dbReference type="ARBA" id="ARBA00004345"/>
    </source>
</evidence>
<feature type="binding site" evidence="34">
    <location>
        <position position="478"/>
    </location>
    <ligand>
        <name>ATP</name>
        <dbReference type="ChEBI" id="CHEBI:30616"/>
    </ligand>
</feature>
<dbReference type="GO" id="GO:0004016">
    <property type="term" value="F:adenylate cyclase activity"/>
    <property type="evidence" value="ECO:0007669"/>
    <property type="project" value="UniProtKB-EC"/>
</dbReference>
<keyword evidence="22 33" id="KW-0472">Membrane</keyword>
<dbReference type="GO" id="GO:0050796">
    <property type="term" value="P:regulation of insulin secretion"/>
    <property type="evidence" value="ECO:0007669"/>
    <property type="project" value="UniProtKB-ARBA"/>
</dbReference>
<feature type="domain" description="Guanylate cyclase" evidence="39">
    <location>
        <begin position="942"/>
        <end position="1082"/>
    </location>
</feature>
<evidence type="ECO:0000256" key="13">
    <source>
        <dbReference type="ARBA" id="ARBA00022692"/>
    </source>
</evidence>
<dbReference type="Pfam" id="PF16214">
    <property type="entry name" value="AC_N"/>
    <property type="match status" value="1"/>
</dbReference>
<keyword evidence="18 33" id="KW-0460">Magnesium</keyword>
<dbReference type="InterPro" id="IPR029787">
    <property type="entry name" value="Nucleotide_cyclase"/>
</dbReference>
<comment type="similarity">
    <text evidence="33 36">Belongs to the adenylyl cyclase class-4/guanylyl cyclase family.</text>
</comment>
<comment type="catalytic activity">
    <reaction evidence="1 33">
        <text>ATP = 3',5'-cyclic AMP + diphosphate</text>
        <dbReference type="Rhea" id="RHEA:15389"/>
        <dbReference type="ChEBI" id="CHEBI:30616"/>
        <dbReference type="ChEBI" id="CHEBI:33019"/>
        <dbReference type="ChEBI" id="CHEBI:58165"/>
        <dbReference type="EC" id="4.6.1.1"/>
    </reaction>
</comment>
<feature type="binding site" evidence="35">
    <location>
        <position position="434"/>
    </location>
    <ligand>
        <name>Mg(2+)</name>
        <dbReference type="ChEBI" id="CHEBI:18420"/>
        <label>2</label>
        <note>catalytic</note>
    </ligand>
</feature>
<dbReference type="GO" id="GO:0005524">
    <property type="term" value="F:ATP binding"/>
    <property type="evidence" value="ECO:0007669"/>
    <property type="project" value="UniProtKB-UniRule"/>
</dbReference>
<evidence type="ECO:0000256" key="9">
    <source>
        <dbReference type="ARBA" id="ARBA00004651"/>
    </source>
</evidence>
<keyword evidence="26 33" id="KW-0456">Lyase</keyword>
<comment type="cofactor">
    <cofactor evidence="2">
        <name>Mn(2+)</name>
        <dbReference type="ChEBI" id="CHEBI:29035"/>
    </cofactor>
</comment>
<dbReference type="GO" id="GO:0030665">
    <property type="term" value="C:clathrin-coated vesicle membrane"/>
    <property type="evidence" value="ECO:0007669"/>
    <property type="project" value="UniProtKB-SubCell"/>
</dbReference>
<feature type="binding site" evidence="35">
    <location>
        <position position="390"/>
    </location>
    <ligand>
        <name>Mg(2+)</name>
        <dbReference type="ChEBI" id="CHEBI:18420"/>
        <label>2</label>
        <note>catalytic</note>
    </ligand>
</feature>
<evidence type="ECO:0000256" key="12">
    <source>
        <dbReference type="ARBA" id="ARBA00022553"/>
    </source>
</evidence>
<evidence type="ECO:0000256" key="21">
    <source>
        <dbReference type="ARBA" id="ARBA00023018"/>
    </source>
</evidence>
<dbReference type="GO" id="GO:0005905">
    <property type="term" value="C:clathrin-coated pit"/>
    <property type="evidence" value="ECO:0007669"/>
    <property type="project" value="UniProtKB-KW"/>
</dbReference>
<evidence type="ECO:0000256" key="37">
    <source>
        <dbReference type="SAM" id="MobiDB-lite"/>
    </source>
</evidence>
<evidence type="ECO:0000256" key="32">
    <source>
        <dbReference type="ARBA" id="ARBA00058052"/>
    </source>
</evidence>
<dbReference type="PIRSF" id="PIRSF039050">
    <property type="entry name" value="Ade_cyc"/>
    <property type="match status" value="1"/>
</dbReference>
<keyword evidence="24" id="KW-0325">Glycoprotein</keyword>
<feature type="binding site" evidence="34">
    <location>
        <begin position="432"/>
        <end position="434"/>
    </location>
    <ligand>
        <name>ATP</name>
        <dbReference type="ChEBI" id="CHEBI:30616"/>
    </ligand>
</feature>
<protein>
    <recommendedName>
        <fullName evidence="33">adenylate cyclase</fullName>
        <ecNumber evidence="33">4.6.1.1</ecNumber>
    </recommendedName>
</protein>
<feature type="transmembrane region" description="Helical" evidence="38">
    <location>
        <begin position="794"/>
        <end position="812"/>
    </location>
</feature>
<dbReference type="GO" id="GO:0014069">
    <property type="term" value="C:postsynaptic density"/>
    <property type="evidence" value="ECO:0007669"/>
    <property type="project" value="UniProtKB-SubCell"/>
</dbReference>
<evidence type="ECO:0000256" key="20">
    <source>
        <dbReference type="ARBA" id="ARBA00022998"/>
    </source>
</evidence>
<evidence type="ECO:0000256" key="22">
    <source>
        <dbReference type="ARBA" id="ARBA00023136"/>
    </source>
</evidence>
<evidence type="ECO:0000259" key="39">
    <source>
        <dbReference type="PROSITE" id="PS50125"/>
    </source>
</evidence>
<evidence type="ECO:0000256" key="14">
    <source>
        <dbReference type="ARBA" id="ARBA00022723"/>
    </source>
</evidence>
<evidence type="ECO:0000256" key="6">
    <source>
        <dbReference type="ARBA" id="ARBA00004285"/>
    </source>
</evidence>
<keyword evidence="11" id="KW-0488">Methylation</keyword>
<evidence type="ECO:0000256" key="24">
    <source>
        <dbReference type="ARBA" id="ARBA00023180"/>
    </source>
</evidence>
<feature type="transmembrane region" description="Helical" evidence="38">
    <location>
        <begin position="243"/>
        <end position="265"/>
    </location>
</feature>
<dbReference type="GO" id="GO:0005901">
    <property type="term" value="C:caveola"/>
    <property type="evidence" value="ECO:0007669"/>
    <property type="project" value="UniProtKB-SubCell"/>
</dbReference>
<evidence type="ECO:0000256" key="19">
    <source>
        <dbReference type="ARBA" id="ARBA00022989"/>
    </source>
</evidence>
<dbReference type="FunFam" id="3.30.70.1230:FF:000001">
    <property type="entry name" value="Adenylate cyclase"/>
    <property type="match status" value="1"/>
</dbReference>
<evidence type="ECO:0000256" key="15">
    <source>
        <dbReference type="ARBA" id="ARBA00022737"/>
    </source>
</evidence>
<feature type="transmembrane region" description="Helical" evidence="38">
    <location>
        <begin position="860"/>
        <end position="876"/>
    </location>
</feature>
<keyword evidence="25 35" id="KW-0464">Manganese</keyword>
<evidence type="ECO:0000256" key="26">
    <source>
        <dbReference type="ARBA" id="ARBA00023239"/>
    </source>
</evidence>
<gene>
    <name evidence="40" type="ORF">ACEWY4_005183</name>
</gene>
<evidence type="ECO:0000256" key="4">
    <source>
        <dbReference type="ARBA" id="ARBA00004221"/>
    </source>
</evidence>
<feature type="binding site" evidence="34">
    <location>
        <begin position="1076"/>
        <end position="1080"/>
    </location>
    <ligand>
        <name>ATP</name>
        <dbReference type="ChEBI" id="CHEBI:30616"/>
    </ligand>
</feature>
<feature type="transmembrane region" description="Helical" evidence="38">
    <location>
        <begin position="818"/>
        <end position="840"/>
    </location>
</feature>
<evidence type="ECO:0000256" key="17">
    <source>
        <dbReference type="ARBA" id="ARBA00022840"/>
    </source>
</evidence>
<keyword evidence="16 33" id="KW-0547">Nucleotide-binding</keyword>